<gene>
    <name evidence="2" type="ORF">SAMN06296036_102205</name>
</gene>
<evidence type="ECO:0000256" key="1">
    <source>
        <dbReference type="SAM" id="SignalP"/>
    </source>
</evidence>
<dbReference type="Proteomes" id="UP000192907">
    <property type="component" value="Unassembled WGS sequence"/>
</dbReference>
<name>A0A1Y6B6W9_9BACT</name>
<feature type="signal peptide" evidence="1">
    <location>
        <begin position="1"/>
        <end position="26"/>
    </location>
</feature>
<reference evidence="3" key="1">
    <citation type="submission" date="2017-04" db="EMBL/GenBank/DDBJ databases">
        <authorList>
            <person name="Varghese N."/>
            <person name="Submissions S."/>
        </authorList>
    </citation>
    <scope>NUCLEOTIDE SEQUENCE [LARGE SCALE GENOMIC DNA]</scope>
    <source>
        <strain evidence="3">RKEM611</strain>
    </source>
</reference>
<protein>
    <submittedName>
        <fullName evidence="2">Uncharacterized protein</fullName>
    </submittedName>
</protein>
<organism evidence="2 3">
    <name type="scientific">Pseudobacteriovorax antillogorgiicola</name>
    <dbReference type="NCBI Taxonomy" id="1513793"/>
    <lineage>
        <taxon>Bacteria</taxon>
        <taxon>Pseudomonadati</taxon>
        <taxon>Bdellovibrionota</taxon>
        <taxon>Oligoflexia</taxon>
        <taxon>Oligoflexales</taxon>
        <taxon>Pseudobacteriovoracaceae</taxon>
        <taxon>Pseudobacteriovorax</taxon>
    </lineage>
</organism>
<proteinExistence type="predicted"/>
<keyword evidence="3" id="KW-1185">Reference proteome</keyword>
<evidence type="ECO:0000313" key="2">
    <source>
        <dbReference type="EMBL" id="SME95345.1"/>
    </source>
</evidence>
<dbReference type="EMBL" id="FWZT01000002">
    <property type="protein sequence ID" value="SME95345.1"/>
    <property type="molecule type" value="Genomic_DNA"/>
</dbReference>
<keyword evidence="1" id="KW-0732">Signal</keyword>
<dbReference type="STRING" id="1513793.SAMN06296036_102205"/>
<sequence>MMRMQITMITLAILWLFCSLATPSLAQKSKIRQEKPTRTSSNKSYRSCRKAAVAEAKKLKSKRHQVRFLKQAASRCRERHPAVSILTDCKRNAIRAYKDDRDYLPVALKECKEKYQSFLFQPDESLPFRVDEGRIFFAGVGLNSNREVKPSSSKEDKSDNNDIGNFDCESLGQTFGRHLDPQFLLFGNDPRSYIPLKQTSKRSLLRGLKVQTKKKMEVQVNPYLGQVYWHRQSKSVTNYFPSASCSYGGENQGLYDGIKIYYLIDLEKNMATPYFGIAFYRKGTNIPVSQLIEEVKTKLGEGYVTSKSKSGLDLVAKAEIKRFDHEGDPRNLCQFPRKHRVIGAVAADDSGQFAAYTLLSNIGNLCKYGDRFASRLLKKGFN</sequence>
<evidence type="ECO:0000313" key="3">
    <source>
        <dbReference type="Proteomes" id="UP000192907"/>
    </source>
</evidence>
<feature type="chain" id="PRO_5012893180" evidence="1">
    <location>
        <begin position="27"/>
        <end position="382"/>
    </location>
</feature>
<accession>A0A1Y6B6W9</accession>
<dbReference type="AlphaFoldDB" id="A0A1Y6B6W9"/>